<dbReference type="STRING" id="29170.A0A368H881"/>
<dbReference type="GO" id="GO:0010038">
    <property type="term" value="P:response to metal ion"/>
    <property type="evidence" value="ECO:0007669"/>
    <property type="project" value="InterPro"/>
</dbReference>
<dbReference type="PANTHER" id="PTHR23419:SF8">
    <property type="entry name" value="FI09726P"/>
    <property type="match status" value="1"/>
</dbReference>
<evidence type="ECO:0000313" key="4">
    <source>
        <dbReference type="Proteomes" id="UP000252519"/>
    </source>
</evidence>
<dbReference type="EMBL" id="JOJR01000010">
    <property type="protein sequence ID" value="RCN51918.1"/>
    <property type="molecule type" value="Genomic_DNA"/>
</dbReference>
<dbReference type="SUPFAM" id="SSF54913">
    <property type="entry name" value="GlnB-like"/>
    <property type="match status" value="1"/>
</dbReference>
<dbReference type="InterPro" id="IPR011322">
    <property type="entry name" value="N-reg_PII-like_a/b"/>
</dbReference>
<evidence type="ECO:0000313" key="3">
    <source>
        <dbReference type="EMBL" id="RCN51918.1"/>
    </source>
</evidence>
<keyword evidence="2" id="KW-0812">Transmembrane</keyword>
<dbReference type="OrthoDB" id="2017693at2759"/>
<comment type="caution">
    <text evidence="3">The sequence shown here is derived from an EMBL/GenBank/DDBJ whole genome shotgun (WGS) entry which is preliminary data.</text>
</comment>
<keyword evidence="4" id="KW-1185">Reference proteome</keyword>
<reference evidence="3 4" key="1">
    <citation type="submission" date="2014-10" db="EMBL/GenBank/DDBJ databases">
        <title>Draft genome of the hookworm Ancylostoma caninum.</title>
        <authorList>
            <person name="Mitreva M."/>
        </authorList>
    </citation>
    <scope>NUCLEOTIDE SEQUENCE [LARGE SCALE GENOMIC DNA]</scope>
    <source>
        <strain evidence="3 4">Baltimore</strain>
    </source>
</reference>
<organism evidence="3 4">
    <name type="scientific">Ancylostoma caninum</name>
    <name type="common">Dog hookworm</name>
    <dbReference type="NCBI Taxonomy" id="29170"/>
    <lineage>
        <taxon>Eukaryota</taxon>
        <taxon>Metazoa</taxon>
        <taxon>Ecdysozoa</taxon>
        <taxon>Nematoda</taxon>
        <taxon>Chromadorea</taxon>
        <taxon>Rhabditida</taxon>
        <taxon>Rhabditina</taxon>
        <taxon>Rhabditomorpha</taxon>
        <taxon>Strongyloidea</taxon>
        <taxon>Ancylostomatidae</taxon>
        <taxon>Ancylostomatinae</taxon>
        <taxon>Ancylostoma</taxon>
    </lineage>
</organism>
<keyword evidence="2" id="KW-0472">Membrane</keyword>
<dbReference type="InterPro" id="IPR015867">
    <property type="entry name" value="N-reg_PII/ATP_PRibTrfase_C"/>
</dbReference>
<evidence type="ECO:0000256" key="2">
    <source>
        <dbReference type="SAM" id="Phobius"/>
    </source>
</evidence>
<dbReference type="AlphaFoldDB" id="A0A368H881"/>
<dbReference type="InterPro" id="IPR004323">
    <property type="entry name" value="Ion_tolerance_CutA"/>
</dbReference>
<evidence type="ECO:0000256" key="1">
    <source>
        <dbReference type="ARBA" id="ARBA00010169"/>
    </source>
</evidence>
<dbReference type="PANTHER" id="PTHR23419">
    <property type="entry name" value="DIVALENT CATION TOLERANCE CUTA-RELATED"/>
    <property type="match status" value="1"/>
</dbReference>
<protein>
    <submittedName>
        <fullName evidence="3">Divalent-cation tolerance protein CutA domain protein</fullName>
    </submittedName>
</protein>
<comment type="similarity">
    <text evidence="1">Belongs to the CutA family.</text>
</comment>
<feature type="transmembrane region" description="Helical" evidence="2">
    <location>
        <begin position="20"/>
        <end position="40"/>
    </location>
</feature>
<dbReference type="Pfam" id="PF03091">
    <property type="entry name" value="CutA1"/>
    <property type="match status" value="1"/>
</dbReference>
<dbReference type="Proteomes" id="UP000252519">
    <property type="component" value="Unassembled WGS sequence"/>
</dbReference>
<gene>
    <name evidence="3" type="ORF">ANCCAN_02006</name>
</gene>
<accession>A0A368H881</accession>
<name>A0A368H881_ANCCA</name>
<sequence length="188" mass="20436">MSVLSRRPHITHTSLMKRSIVGMGCVVAIFLLIVSFSGSWTSSKNIAEETAVTSTAADRLTHNTMASSAATAVLSRMRNLRVVYVTAPSKDAALKIARAAVERKLAACVNIIPGVTSVYEWQGKLHEDSEAILIMKTQEALLEDLHKVVIENHSYEVPAFVSLPIDGVSQPYADWLLGQTKQSGNSEL</sequence>
<keyword evidence="2" id="KW-1133">Transmembrane helix</keyword>
<dbReference type="Gene3D" id="3.30.70.120">
    <property type="match status" value="1"/>
</dbReference>
<proteinExistence type="inferred from homology"/>
<dbReference type="GO" id="GO:0005507">
    <property type="term" value="F:copper ion binding"/>
    <property type="evidence" value="ECO:0007669"/>
    <property type="project" value="TreeGrafter"/>
</dbReference>